<dbReference type="PROSITE" id="PS51257">
    <property type="entry name" value="PROKAR_LIPOPROTEIN"/>
    <property type="match status" value="1"/>
</dbReference>
<protein>
    <submittedName>
        <fullName evidence="1">Uncharacterized protein</fullName>
    </submittedName>
</protein>
<sequence length="120" mass="13164">MKSYPIILLLVGLLSCNLFVEESPPSEEQLSERTITAADLSETLVSSAGVRISRFIEDDRDKTAHFEAFVFNFDADGSVLANSGSQEINGTYRFLRDDGKLELSMTFPSNSKLVPIALSA</sequence>
<dbReference type="STRING" id="388280.SAMN04488057_101199"/>
<name>A0A1M7I6G0_9BACT</name>
<reference evidence="1 2" key="1">
    <citation type="submission" date="2016-11" db="EMBL/GenBank/DDBJ databases">
        <authorList>
            <person name="Jaros S."/>
            <person name="Januszkiewicz K."/>
            <person name="Wedrychowicz H."/>
        </authorList>
    </citation>
    <scope>NUCLEOTIDE SEQUENCE [LARGE SCALE GENOMIC DNA]</scope>
    <source>
        <strain evidence="1 2">CGMCC 1.6102</strain>
    </source>
</reference>
<proteinExistence type="predicted"/>
<dbReference type="Proteomes" id="UP000184513">
    <property type="component" value="Unassembled WGS sequence"/>
</dbReference>
<gene>
    <name evidence="1" type="ORF">SAMN04488057_101199</name>
</gene>
<accession>A0A1M7I6G0</accession>
<organism evidence="1 2">
    <name type="scientific">Cyclobacterium lianum</name>
    <dbReference type="NCBI Taxonomy" id="388280"/>
    <lineage>
        <taxon>Bacteria</taxon>
        <taxon>Pseudomonadati</taxon>
        <taxon>Bacteroidota</taxon>
        <taxon>Cytophagia</taxon>
        <taxon>Cytophagales</taxon>
        <taxon>Cyclobacteriaceae</taxon>
        <taxon>Cyclobacterium</taxon>
    </lineage>
</organism>
<dbReference type="AlphaFoldDB" id="A0A1M7I6G0"/>
<dbReference type="EMBL" id="FRCY01000001">
    <property type="protein sequence ID" value="SHM36017.1"/>
    <property type="molecule type" value="Genomic_DNA"/>
</dbReference>
<evidence type="ECO:0000313" key="2">
    <source>
        <dbReference type="Proteomes" id="UP000184513"/>
    </source>
</evidence>
<keyword evidence="2" id="KW-1185">Reference proteome</keyword>
<dbReference type="OrthoDB" id="828208at2"/>
<dbReference type="RefSeq" id="WP_073090345.1">
    <property type="nucleotide sequence ID" value="NZ_FRCY01000001.1"/>
</dbReference>
<evidence type="ECO:0000313" key="1">
    <source>
        <dbReference type="EMBL" id="SHM36017.1"/>
    </source>
</evidence>